<gene>
    <name evidence="2" type="ORF">VSS37_21780</name>
</gene>
<dbReference type="GO" id="GO:0032259">
    <property type="term" value="P:methylation"/>
    <property type="evidence" value="ECO:0007669"/>
    <property type="project" value="UniProtKB-KW"/>
</dbReference>
<dbReference type="Pfam" id="PF08241">
    <property type="entry name" value="Methyltransf_11"/>
    <property type="match status" value="1"/>
</dbReference>
<reference evidence="2 3" key="2">
    <citation type="submission" date="2024-01" db="EMBL/GenBank/DDBJ databases">
        <authorList>
            <person name="Xie X."/>
        </authorList>
    </citation>
    <scope>NUCLEOTIDE SEQUENCE [LARGE SCALE GENOMIC DNA]</scope>
    <source>
        <strain evidence="2">SCUT-1</strain>
    </source>
</reference>
<dbReference type="InterPro" id="IPR029063">
    <property type="entry name" value="SAM-dependent_MTases_sf"/>
</dbReference>
<organism evidence="2 3">
    <name type="scientific">Candidatus Thiothrix phosphatis</name>
    <dbReference type="NCBI Taxonomy" id="3112415"/>
    <lineage>
        <taxon>Bacteria</taxon>
        <taxon>Pseudomonadati</taxon>
        <taxon>Pseudomonadota</taxon>
        <taxon>Gammaproteobacteria</taxon>
        <taxon>Thiotrichales</taxon>
        <taxon>Thiotrichaceae</taxon>
        <taxon>Thiothrix</taxon>
    </lineage>
</organism>
<dbReference type="RefSeq" id="WP_324698633.1">
    <property type="nucleotide sequence ID" value="NZ_JAYMYJ010000165.1"/>
</dbReference>
<accession>A0ABU6D3L7</accession>
<dbReference type="EMBL" id="JAYMYJ010000165">
    <property type="protein sequence ID" value="MEB4593615.1"/>
    <property type="molecule type" value="Genomic_DNA"/>
</dbReference>
<sequence>MTADVFGYHALETGVLAGHYSFLQESRIAHQIVLGSISGEMGSVVGAPEYLPFAFSNIDLVIASHVLDCTHWPHQVLREIERVLVPEGHCILIGFNPLSFKGVGHLRHIYGRDGNACRFYSTFRVRDWLSVLGFEVLETVSIGFCPVFRGKYLFKQTRWLDQLGDRLGLMTGNVYIIHAQKKVSKMTPLLPARKIKPLLKPGMIVNPGAGRFSRKEPK</sequence>
<evidence type="ECO:0000313" key="3">
    <source>
        <dbReference type="Proteomes" id="UP001308005"/>
    </source>
</evidence>
<keyword evidence="3" id="KW-1185">Reference proteome</keyword>
<proteinExistence type="predicted"/>
<feature type="domain" description="Methyltransferase type 11" evidence="1">
    <location>
        <begin position="43"/>
        <end position="92"/>
    </location>
</feature>
<protein>
    <submittedName>
        <fullName evidence="2">Class I SAM-dependent methyltransferase</fullName>
    </submittedName>
</protein>
<evidence type="ECO:0000313" key="2">
    <source>
        <dbReference type="EMBL" id="MEB4593615.1"/>
    </source>
</evidence>
<dbReference type="GO" id="GO:0008168">
    <property type="term" value="F:methyltransferase activity"/>
    <property type="evidence" value="ECO:0007669"/>
    <property type="project" value="UniProtKB-KW"/>
</dbReference>
<dbReference type="Proteomes" id="UP001308005">
    <property type="component" value="Unassembled WGS sequence"/>
</dbReference>
<keyword evidence="2" id="KW-0489">Methyltransferase</keyword>
<dbReference type="InterPro" id="IPR013216">
    <property type="entry name" value="Methyltransf_11"/>
</dbReference>
<reference evidence="3" key="1">
    <citation type="submission" date="2023-07" db="EMBL/GenBank/DDBJ databases">
        <title>The carbon used by Thiothrix.</title>
        <authorList>
            <person name="Chen L."/>
        </authorList>
    </citation>
    <scope>NUCLEOTIDE SEQUENCE [LARGE SCALE GENOMIC DNA]</scope>
</reference>
<dbReference type="Gene3D" id="3.40.50.150">
    <property type="entry name" value="Vaccinia Virus protein VP39"/>
    <property type="match status" value="1"/>
</dbReference>
<keyword evidence="2" id="KW-0808">Transferase</keyword>
<name>A0ABU6D3L7_9GAMM</name>
<evidence type="ECO:0000259" key="1">
    <source>
        <dbReference type="Pfam" id="PF08241"/>
    </source>
</evidence>
<dbReference type="SUPFAM" id="SSF53335">
    <property type="entry name" value="S-adenosyl-L-methionine-dependent methyltransferases"/>
    <property type="match status" value="1"/>
</dbReference>
<comment type="caution">
    <text evidence="2">The sequence shown here is derived from an EMBL/GenBank/DDBJ whole genome shotgun (WGS) entry which is preliminary data.</text>
</comment>